<name>A0A381XIQ4_9ZZZZ</name>
<proteinExistence type="predicted"/>
<sequence length="100" mass="11438">MTAGERCLMVITKNKSSVVLECPDLSLLNNWQSKVEANGAVCKRITIEEFYPTYRGHRYFDLRNPVTRETFSTDEIMEILNAPLEDHGEAEDLFGGNIFH</sequence>
<dbReference type="EMBL" id="UINC01015244">
    <property type="protein sequence ID" value="SVA64341.1"/>
    <property type="molecule type" value="Genomic_DNA"/>
</dbReference>
<evidence type="ECO:0000313" key="1">
    <source>
        <dbReference type="EMBL" id="SVA64341.1"/>
    </source>
</evidence>
<accession>A0A381XIQ4</accession>
<reference evidence="1" key="1">
    <citation type="submission" date="2018-05" db="EMBL/GenBank/DDBJ databases">
        <authorList>
            <person name="Lanie J.A."/>
            <person name="Ng W.-L."/>
            <person name="Kazmierczak K.M."/>
            <person name="Andrzejewski T.M."/>
            <person name="Davidsen T.M."/>
            <person name="Wayne K.J."/>
            <person name="Tettelin H."/>
            <person name="Glass J.I."/>
            <person name="Rusch D."/>
            <person name="Podicherti R."/>
            <person name="Tsui H.-C.T."/>
            <person name="Winkler M.E."/>
        </authorList>
    </citation>
    <scope>NUCLEOTIDE SEQUENCE</scope>
</reference>
<organism evidence="1">
    <name type="scientific">marine metagenome</name>
    <dbReference type="NCBI Taxonomy" id="408172"/>
    <lineage>
        <taxon>unclassified sequences</taxon>
        <taxon>metagenomes</taxon>
        <taxon>ecological metagenomes</taxon>
    </lineage>
</organism>
<protein>
    <submittedName>
        <fullName evidence="1">Uncharacterized protein</fullName>
    </submittedName>
</protein>
<dbReference type="AlphaFoldDB" id="A0A381XIQ4"/>
<gene>
    <name evidence="1" type="ORF">METZ01_LOCUS117195</name>
</gene>